<evidence type="ECO:0000313" key="2">
    <source>
        <dbReference type="EMBL" id="SET27451.1"/>
    </source>
</evidence>
<dbReference type="SUPFAM" id="SSF52255">
    <property type="entry name" value="N5-CAIR mutase (phosphoribosylaminoimidazole carboxylase, PurE)"/>
    <property type="match status" value="1"/>
</dbReference>
<dbReference type="Gene3D" id="3.40.50.1970">
    <property type="match status" value="1"/>
</dbReference>
<dbReference type="NCBIfam" id="NF033503">
    <property type="entry name" value="LarB"/>
    <property type="match status" value="1"/>
</dbReference>
<protein>
    <recommendedName>
        <fullName evidence="1">PurE domain-containing protein</fullName>
    </recommendedName>
</protein>
<reference evidence="3" key="1">
    <citation type="submission" date="2016-10" db="EMBL/GenBank/DDBJ databases">
        <authorList>
            <person name="Varghese N."/>
            <person name="Submissions S."/>
        </authorList>
    </citation>
    <scope>NUCLEOTIDE SEQUENCE [LARGE SCALE GENOMIC DNA]</scope>
    <source>
        <strain evidence="3">NLAE-zl-G277</strain>
    </source>
</reference>
<sequence>MDVRKLLEEVKTGEMDLERAEALLKDLPYEDLGYAKLDHHRALRSGFGETVFCQSKPDEYLVQIFKKFYERDGEVLGTRASEEQFRLVKALVPEVSYDPVSRILKVEKPGKEHTGLIAVCTGGTADIPVAEEAAQTAEYFGCAVDRIYDVGVAGIHRLLSQRERIMKANCIVAVAGMEGALGTVIAGLADAPVIAVPTSVGYGASFHGLSALLTMLNSCANGISVVNIDNGYGAGYLATQINRLAVK</sequence>
<dbReference type="Pfam" id="PF00731">
    <property type="entry name" value="AIRC"/>
    <property type="match status" value="1"/>
</dbReference>
<dbReference type="Proteomes" id="UP000198508">
    <property type="component" value="Unassembled WGS sequence"/>
</dbReference>
<dbReference type="GO" id="GO:0016787">
    <property type="term" value="F:hydrolase activity"/>
    <property type="evidence" value="ECO:0007669"/>
    <property type="project" value="InterPro"/>
</dbReference>
<dbReference type="AlphaFoldDB" id="A0A1I0D6G4"/>
<name>A0A1I0D6G4_9FIRM</name>
<gene>
    <name evidence="2" type="ORF">SAMN05216313_1047</name>
</gene>
<dbReference type="InterPro" id="IPR000031">
    <property type="entry name" value="PurE_dom"/>
</dbReference>
<dbReference type="STRING" id="460384.SAMN05216313_1047"/>
<keyword evidence="3" id="KW-1185">Reference proteome</keyword>
<dbReference type="GeneID" id="93276401"/>
<dbReference type="GO" id="GO:0006189">
    <property type="term" value="P:'de novo' IMP biosynthetic process"/>
    <property type="evidence" value="ECO:0007669"/>
    <property type="project" value="InterPro"/>
</dbReference>
<accession>A0A1I0D6G4</accession>
<proteinExistence type="predicted"/>
<dbReference type="EMBL" id="FOIM01000004">
    <property type="protein sequence ID" value="SET27451.1"/>
    <property type="molecule type" value="Genomic_DNA"/>
</dbReference>
<feature type="domain" description="PurE" evidence="1">
    <location>
        <begin position="115"/>
        <end position="247"/>
    </location>
</feature>
<dbReference type="InterPro" id="IPR039476">
    <property type="entry name" value="P2CMN_synthase_LarB"/>
</dbReference>
<dbReference type="SMART" id="SM01001">
    <property type="entry name" value="AIRC"/>
    <property type="match status" value="1"/>
</dbReference>
<evidence type="ECO:0000313" key="3">
    <source>
        <dbReference type="Proteomes" id="UP000198508"/>
    </source>
</evidence>
<organism evidence="2 3">
    <name type="scientific">Enterocloster lavalensis</name>
    <dbReference type="NCBI Taxonomy" id="460384"/>
    <lineage>
        <taxon>Bacteria</taxon>
        <taxon>Bacillati</taxon>
        <taxon>Bacillota</taxon>
        <taxon>Clostridia</taxon>
        <taxon>Lachnospirales</taxon>
        <taxon>Lachnospiraceae</taxon>
        <taxon>Enterocloster</taxon>
    </lineage>
</organism>
<dbReference type="PANTHER" id="PTHR43064">
    <property type="entry name" value="PHOSPHORIBOSYLAMINOIMIDAZOLE CARBOXYLASE-RELATED"/>
    <property type="match status" value="1"/>
</dbReference>
<dbReference type="RefSeq" id="WP_092361206.1">
    <property type="nucleotide sequence ID" value="NZ_CATZMQ010000024.1"/>
</dbReference>
<dbReference type="PANTHER" id="PTHR43064:SF1">
    <property type="entry name" value="SLL1489 PROTEIN"/>
    <property type="match status" value="1"/>
</dbReference>
<evidence type="ECO:0000259" key="1">
    <source>
        <dbReference type="SMART" id="SM01001"/>
    </source>
</evidence>